<reference evidence="1" key="1">
    <citation type="journal article" name="BMC Genomics">
        <title>Long-read sequencing and de novo genome assembly of marine medaka (Oryzias melastigma).</title>
        <authorList>
            <person name="Liang P."/>
            <person name="Saqib H.S.A."/>
            <person name="Ni X."/>
            <person name="Shen Y."/>
        </authorList>
    </citation>
    <scope>NUCLEOTIDE SEQUENCE</scope>
    <source>
        <strain evidence="1">Bigg-433</strain>
    </source>
</reference>
<evidence type="ECO:0000313" key="1">
    <source>
        <dbReference type="EMBL" id="KAF6717405.1"/>
    </source>
</evidence>
<comment type="caution">
    <text evidence="1">The sequence shown here is derived from an EMBL/GenBank/DDBJ whole genome shotgun (WGS) entry which is preliminary data.</text>
</comment>
<accession>A0A834BZB3</accession>
<dbReference type="EMBL" id="WKFB01000835">
    <property type="protein sequence ID" value="KAF6717405.1"/>
    <property type="molecule type" value="Genomic_DNA"/>
</dbReference>
<protein>
    <submittedName>
        <fullName evidence="1">Uncharacterized protein</fullName>
    </submittedName>
</protein>
<proteinExistence type="predicted"/>
<dbReference type="Proteomes" id="UP000646548">
    <property type="component" value="Unassembled WGS sequence"/>
</dbReference>
<gene>
    <name evidence="1" type="ORF">FQA47_013803</name>
</gene>
<evidence type="ECO:0000313" key="2">
    <source>
        <dbReference type="Proteomes" id="UP000646548"/>
    </source>
</evidence>
<dbReference type="AlphaFoldDB" id="A0A834BZB3"/>
<organism evidence="1 2">
    <name type="scientific">Oryzias melastigma</name>
    <name type="common">Marine medaka</name>
    <dbReference type="NCBI Taxonomy" id="30732"/>
    <lineage>
        <taxon>Eukaryota</taxon>
        <taxon>Metazoa</taxon>
        <taxon>Chordata</taxon>
        <taxon>Craniata</taxon>
        <taxon>Vertebrata</taxon>
        <taxon>Euteleostomi</taxon>
        <taxon>Actinopterygii</taxon>
        <taxon>Neopterygii</taxon>
        <taxon>Teleostei</taxon>
        <taxon>Neoteleostei</taxon>
        <taxon>Acanthomorphata</taxon>
        <taxon>Ovalentaria</taxon>
        <taxon>Atherinomorphae</taxon>
        <taxon>Beloniformes</taxon>
        <taxon>Adrianichthyidae</taxon>
        <taxon>Oryziinae</taxon>
        <taxon>Oryzias</taxon>
    </lineage>
</organism>
<sequence length="119" mass="13419">MEDRLETSPPLSEHLRWSSLTLTEPILVELVLKISFFQQLQAQLLRGRDCRCPENRAVTGWLLVQSELLELNIIGYGSCWSLDPSGFEEIPAGVPEPDPAERRSWDSEKSKRVLAAVTA</sequence>
<name>A0A834BZB3_ORYME</name>